<keyword evidence="3" id="KW-1185">Reference proteome</keyword>
<proteinExistence type="predicted"/>
<dbReference type="AlphaFoldDB" id="E4XWJ0"/>
<organism evidence="2">
    <name type="scientific">Oikopleura dioica</name>
    <name type="common">Tunicate</name>
    <dbReference type="NCBI Taxonomy" id="34765"/>
    <lineage>
        <taxon>Eukaryota</taxon>
        <taxon>Metazoa</taxon>
        <taxon>Chordata</taxon>
        <taxon>Tunicata</taxon>
        <taxon>Appendicularia</taxon>
        <taxon>Copelata</taxon>
        <taxon>Oikopleuridae</taxon>
        <taxon>Oikopleura</taxon>
    </lineage>
</organism>
<dbReference type="OrthoDB" id="10392100at2759"/>
<protein>
    <submittedName>
        <fullName evidence="2">Uncharacterized protein</fullName>
    </submittedName>
</protein>
<reference evidence="2" key="1">
    <citation type="journal article" date="2010" name="Science">
        <title>Plasticity of animal genome architecture unmasked by rapid evolution of a pelagic tunicate.</title>
        <authorList>
            <person name="Denoeud F."/>
            <person name="Henriet S."/>
            <person name="Mungpakdee S."/>
            <person name="Aury J.M."/>
            <person name="Da Silva C."/>
            <person name="Brinkmann H."/>
            <person name="Mikhaleva J."/>
            <person name="Olsen L.C."/>
            <person name="Jubin C."/>
            <person name="Canestro C."/>
            <person name="Bouquet J.M."/>
            <person name="Danks G."/>
            <person name="Poulain J."/>
            <person name="Campsteijn C."/>
            <person name="Adamski M."/>
            <person name="Cross I."/>
            <person name="Yadetie F."/>
            <person name="Muffato M."/>
            <person name="Louis A."/>
            <person name="Butcher S."/>
            <person name="Tsagkogeorga G."/>
            <person name="Konrad A."/>
            <person name="Singh S."/>
            <person name="Jensen M.F."/>
            <person name="Cong E.H."/>
            <person name="Eikeseth-Otteraa H."/>
            <person name="Noel B."/>
            <person name="Anthouard V."/>
            <person name="Porcel B.M."/>
            <person name="Kachouri-Lafond R."/>
            <person name="Nishino A."/>
            <person name="Ugolini M."/>
            <person name="Chourrout P."/>
            <person name="Nishida H."/>
            <person name="Aasland R."/>
            <person name="Huzurbazar S."/>
            <person name="Westhof E."/>
            <person name="Delsuc F."/>
            <person name="Lehrach H."/>
            <person name="Reinhardt R."/>
            <person name="Weissenbach J."/>
            <person name="Roy S.W."/>
            <person name="Artiguenave F."/>
            <person name="Postlethwait J.H."/>
            <person name="Manak J.R."/>
            <person name="Thompson E.M."/>
            <person name="Jaillon O."/>
            <person name="Du Pasquier L."/>
            <person name="Boudinot P."/>
            <person name="Liberles D.A."/>
            <person name="Volff J.N."/>
            <person name="Philippe H."/>
            <person name="Lenhard B."/>
            <person name="Roest Crollius H."/>
            <person name="Wincker P."/>
            <person name="Chourrout D."/>
        </authorList>
    </citation>
    <scope>NUCLEOTIDE SEQUENCE [LARGE SCALE GENOMIC DNA]</scope>
</reference>
<name>E4XWJ0_OIKDI</name>
<evidence type="ECO:0000313" key="2">
    <source>
        <dbReference type="EMBL" id="CBY14045.1"/>
    </source>
</evidence>
<feature type="compositionally biased region" description="Basic and acidic residues" evidence="1">
    <location>
        <begin position="46"/>
        <end position="56"/>
    </location>
</feature>
<sequence length="266" mass="30027">MSLPQLLDAKDEPQSYVVKLENDSEEDEPDFHVVNKNPEGLLSPEQEVKNSSDKPLHVELGNRSKTIFQECKDTIRLASKATIDLEINVQMLKDDHVLENHFANKCLASYNGLLSRKEEIKYCTQNHFFKKLPAWIIRQLSVPGLTPVLYKFNSPDDLLSAQRDPFGSIAVAFLISQIGLYEVAGPKMFVTGFNQLYRSMFTNPPGEPEDKLPASHPARGFDCLELDKYGEVELLKAENRLALYKSQSYNFVAQLPGSDSDESESK</sequence>
<dbReference type="InParanoid" id="E4XWJ0"/>
<gene>
    <name evidence="2" type="ORF">GSOID_T00007010001</name>
</gene>
<feature type="region of interest" description="Disordered" evidence="1">
    <location>
        <begin position="22"/>
        <end position="56"/>
    </location>
</feature>
<evidence type="ECO:0000256" key="1">
    <source>
        <dbReference type="SAM" id="MobiDB-lite"/>
    </source>
</evidence>
<dbReference type="Proteomes" id="UP000001307">
    <property type="component" value="Unassembled WGS sequence"/>
</dbReference>
<dbReference type="EMBL" id="FN653245">
    <property type="protein sequence ID" value="CBY14045.1"/>
    <property type="molecule type" value="Genomic_DNA"/>
</dbReference>
<evidence type="ECO:0000313" key="3">
    <source>
        <dbReference type="Proteomes" id="UP000001307"/>
    </source>
</evidence>
<accession>E4XWJ0</accession>